<gene>
    <name evidence="4" type="ORF">H131_12293</name>
</gene>
<dbReference type="eggNOG" id="ENOG5033S7U">
    <property type="taxonomic scope" value="Bacteria"/>
</dbReference>
<reference evidence="4 5" key="1">
    <citation type="submission" date="2013-04" db="EMBL/GenBank/DDBJ databases">
        <title>Draft genome of the heavy metal tolerant bacterium Lysinibacillus sphaericus strain OT4b.31.</title>
        <authorList>
            <person name="Pena-Montenegro T.D."/>
            <person name="Dussan J."/>
        </authorList>
    </citation>
    <scope>NUCLEOTIDE SEQUENCE [LARGE SCALE GENOMIC DNA]</scope>
    <source>
        <strain evidence="4 5">OT4b.31</strain>
    </source>
</reference>
<dbReference type="EMBL" id="AQPX01000018">
    <property type="protein sequence ID" value="EON72352.1"/>
    <property type="molecule type" value="Genomic_DNA"/>
</dbReference>
<evidence type="ECO:0000259" key="3">
    <source>
        <dbReference type="Pfam" id="PF18705"/>
    </source>
</evidence>
<evidence type="ECO:0000313" key="5">
    <source>
        <dbReference type="Proteomes" id="UP000013911"/>
    </source>
</evidence>
<evidence type="ECO:0000256" key="1">
    <source>
        <dbReference type="SAM" id="Phobius"/>
    </source>
</evidence>
<dbReference type="Gene3D" id="2.60.40.1640">
    <property type="entry name" value="Conserved domain protein"/>
    <property type="match status" value="1"/>
</dbReference>
<evidence type="ECO:0000259" key="2">
    <source>
        <dbReference type="Pfam" id="PF13786"/>
    </source>
</evidence>
<proteinExistence type="predicted"/>
<feature type="domain" description="DUF4179" evidence="2">
    <location>
        <begin position="42"/>
        <end position="127"/>
    </location>
</feature>
<dbReference type="Pfam" id="PF13786">
    <property type="entry name" value="DUF4179"/>
    <property type="match status" value="1"/>
</dbReference>
<comment type="caution">
    <text evidence="4">The sequence shown here is derived from an EMBL/GenBank/DDBJ whole genome shotgun (WGS) entry which is preliminary data.</text>
</comment>
<evidence type="ECO:0000313" key="4">
    <source>
        <dbReference type="EMBL" id="EON72352.1"/>
    </source>
</evidence>
<dbReference type="RefSeq" id="WP_010859397.1">
    <property type="nucleotide sequence ID" value="NZ_KB933398.1"/>
</dbReference>
<protein>
    <submittedName>
        <fullName evidence="4">ECF-type sigma factor negative effector</fullName>
    </submittedName>
</protein>
<organism evidence="4 5">
    <name type="scientific">Lysinibacillus sphaericus OT4b.31</name>
    <dbReference type="NCBI Taxonomy" id="1285586"/>
    <lineage>
        <taxon>Bacteria</taxon>
        <taxon>Bacillati</taxon>
        <taxon>Bacillota</taxon>
        <taxon>Bacilli</taxon>
        <taxon>Bacillales</taxon>
        <taxon>Bacillaceae</taxon>
        <taxon>Lysinibacillus</taxon>
    </lineage>
</organism>
<dbReference type="HOGENOM" id="CLU_063861_0_0_9"/>
<dbReference type="PATRIC" id="fig|1285586.5.peg.2504"/>
<feature type="transmembrane region" description="Helical" evidence="1">
    <location>
        <begin position="45"/>
        <end position="67"/>
    </location>
</feature>
<keyword evidence="1" id="KW-0812">Transmembrane</keyword>
<dbReference type="AlphaFoldDB" id="R7ZDZ3"/>
<dbReference type="Proteomes" id="UP000013911">
    <property type="component" value="Unassembled WGS sequence"/>
</dbReference>
<dbReference type="InterPro" id="IPR040680">
    <property type="entry name" value="DUF5643"/>
</dbReference>
<sequence length="336" mass="37527">MKNEKDFLQIDIEEITSIEVAKEEKQAVIRHILQKPVKVFRLPKWVVAALIAIGISSVGIMSISTVASKLPIVEQFLSYFSKDEQLSRFADNSSIVATTSVSNGITMKVEDALYDGNLVSLSFSLESEQPLDNLLFMENLPKLAGHEDGSDGGFKFKKINEDTYIGFLTITLNNTTPSPSSIELTWEPGSFLDINRNTLASGDWNFSIELNKIQGNELTVNQTISLNPHELVIDYLSFTKYATVIYFSGDLDFATEIVTLDITDNLGNHYEEAPTTTMKVTDKYSTGTVVINDFNSSATSIFITPTIHTTGVKWEKIEKKQLETVEIHLNEYNSQK</sequence>
<accession>R7ZDZ3</accession>
<dbReference type="InterPro" id="IPR025436">
    <property type="entry name" value="DUF4179"/>
</dbReference>
<name>R7ZDZ3_LYSSH</name>
<dbReference type="Pfam" id="PF18705">
    <property type="entry name" value="DUF5643"/>
    <property type="match status" value="1"/>
</dbReference>
<keyword evidence="1" id="KW-0472">Membrane</keyword>
<dbReference type="Gene3D" id="2.60.40.1630">
    <property type="entry name" value="bacillus anthracis domain"/>
    <property type="match status" value="1"/>
</dbReference>
<keyword evidence="1" id="KW-1133">Transmembrane helix</keyword>
<feature type="domain" description="DUF5643" evidence="3">
    <location>
        <begin position="216"/>
        <end position="325"/>
    </location>
</feature>